<dbReference type="PATRIC" id="fig|1218565.3.peg.3464"/>
<evidence type="ECO:0000313" key="2">
    <source>
        <dbReference type="Proteomes" id="UP000011988"/>
    </source>
</evidence>
<reference evidence="1 2" key="1">
    <citation type="submission" date="2013-01" db="EMBL/GenBank/DDBJ databases">
        <authorList>
            <person name="Harkins D.M."/>
            <person name="Durkin A.S."/>
            <person name="Brinkac L.M."/>
            <person name="Haft D.H."/>
            <person name="Selengut J.D."/>
            <person name="Sanka R."/>
            <person name="DePew J."/>
            <person name="Purushe J."/>
            <person name="Galloway R.L."/>
            <person name="Vinetz J.M."/>
            <person name="Sutton G.G."/>
            <person name="Nierman W.C."/>
            <person name="Fouts D.E."/>
        </authorList>
    </citation>
    <scope>NUCLEOTIDE SEQUENCE [LARGE SCALE GENOMIC DNA]</scope>
    <source>
        <strain evidence="1 2">79601</strain>
    </source>
</reference>
<dbReference type="Proteomes" id="UP000011988">
    <property type="component" value="Unassembled WGS sequence"/>
</dbReference>
<dbReference type="EMBL" id="ANIK01000081">
    <property type="protein sequence ID" value="EMJ92660.1"/>
    <property type="molecule type" value="Genomic_DNA"/>
</dbReference>
<name>M6D254_9LEPT</name>
<proteinExistence type="predicted"/>
<gene>
    <name evidence="1" type="ORF">LEP1GSC194_3388</name>
</gene>
<organism evidence="1 2">
    <name type="scientific">Leptospira alstonii serovar Sichuan str. 79601</name>
    <dbReference type="NCBI Taxonomy" id="1218565"/>
    <lineage>
        <taxon>Bacteria</taxon>
        <taxon>Pseudomonadati</taxon>
        <taxon>Spirochaetota</taxon>
        <taxon>Spirochaetia</taxon>
        <taxon>Leptospirales</taxon>
        <taxon>Leptospiraceae</taxon>
        <taxon>Leptospira</taxon>
    </lineage>
</organism>
<evidence type="ECO:0000313" key="1">
    <source>
        <dbReference type="EMBL" id="EMJ92660.1"/>
    </source>
</evidence>
<protein>
    <submittedName>
        <fullName evidence="1">Uncharacterized protein</fullName>
    </submittedName>
</protein>
<dbReference type="AlphaFoldDB" id="M6D254"/>
<comment type="caution">
    <text evidence="1">The sequence shown here is derived from an EMBL/GenBank/DDBJ whole genome shotgun (WGS) entry which is preliminary data.</text>
</comment>
<sequence length="37" mass="4188">MTPESEVILVQKIFFGQRGLYSNEGGLITKNKSVQFQ</sequence>
<accession>M6D254</accession>